<organism evidence="1 2">
    <name type="scientific">Chitinophaga dinghuensis</name>
    <dbReference type="NCBI Taxonomy" id="1539050"/>
    <lineage>
        <taxon>Bacteria</taxon>
        <taxon>Pseudomonadati</taxon>
        <taxon>Bacteroidota</taxon>
        <taxon>Chitinophagia</taxon>
        <taxon>Chitinophagales</taxon>
        <taxon>Chitinophagaceae</taxon>
        <taxon>Chitinophaga</taxon>
    </lineage>
</organism>
<proteinExistence type="predicted"/>
<reference evidence="1 2" key="1">
    <citation type="submission" date="2018-06" db="EMBL/GenBank/DDBJ databases">
        <title>Genomic Encyclopedia of Archaeal and Bacterial Type Strains, Phase II (KMG-II): from individual species to whole genera.</title>
        <authorList>
            <person name="Goeker M."/>
        </authorList>
    </citation>
    <scope>NUCLEOTIDE SEQUENCE [LARGE SCALE GENOMIC DNA]</scope>
    <source>
        <strain evidence="1 2">DSM 29821</strain>
    </source>
</reference>
<dbReference type="EMBL" id="QLMA01000007">
    <property type="protein sequence ID" value="RAJ77395.1"/>
    <property type="molecule type" value="Genomic_DNA"/>
</dbReference>
<evidence type="ECO:0000313" key="1">
    <source>
        <dbReference type="EMBL" id="RAJ77395.1"/>
    </source>
</evidence>
<accession>A0A327VPX9</accession>
<dbReference type="RefSeq" id="WP_111593989.1">
    <property type="nucleotide sequence ID" value="NZ_QLMA01000007.1"/>
</dbReference>
<protein>
    <submittedName>
        <fullName evidence="1">Uncharacterized protein</fullName>
    </submittedName>
</protein>
<comment type="caution">
    <text evidence="1">The sequence shown here is derived from an EMBL/GenBank/DDBJ whole genome shotgun (WGS) entry which is preliminary data.</text>
</comment>
<gene>
    <name evidence="1" type="ORF">CLV59_107162</name>
</gene>
<dbReference type="AlphaFoldDB" id="A0A327VPX9"/>
<evidence type="ECO:0000313" key="2">
    <source>
        <dbReference type="Proteomes" id="UP000249819"/>
    </source>
</evidence>
<dbReference type="Proteomes" id="UP000249819">
    <property type="component" value="Unassembled WGS sequence"/>
</dbReference>
<name>A0A327VPX9_9BACT</name>
<sequence>MNDEGISSTALMVVAIDYKSLMDMEAISGTAFIELATDDTMLSKQILNVRPISGTALFCYAPKASTPPIRLK</sequence>
<keyword evidence="2" id="KW-1185">Reference proteome</keyword>